<evidence type="ECO:0000313" key="1">
    <source>
        <dbReference type="EMBL" id="KAK8219898.1"/>
    </source>
</evidence>
<name>A0ACC3SNF4_9PEZI</name>
<reference evidence="1" key="1">
    <citation type="submission" date="2024-02" db="EMBL/GenBank/DDBJ databases">
        <title>Metagenome Assembled Genome of Zalaria obscura JY119.</title>
        <authorList>
            <person name="Vighnesh L."/>
            <person name="Jagadeeshwari U."/>
            <person name="Venkata Ramana C."/>
            <person name="Sasikala C."/>
        </authorList>
    </citation>
    <scope>NUCLEOTIDE SEQUENCE</scope>
    <source>
        <strain evidence="1">JY119</strain>
    </source>
</reference>
<dbReference type="EMBL" id="JAMKPW020000003">
    <property type="protein sequence ID" value="KAK8219898.1"/>
    <property type="molecule type" value="Genomic_DNA"/>
</dbReference>
<dbReference type="Proteomes" id="UP001320706">
    <property type="component" value="Unassembled WGS sequence"/>
</dbReference>
<sequence length="1092" mass="120097">MDMHNRDEELAGYDPTIDLERDRRANDNKLKTTFERIFEKYARDFNGVGDEIDMATGEIVVNNGHLAFMRHERDVGRSASAQFVRAFAQELEVETIVISDSEDEDGEEGDETEDQIDELSVEYGASEQSRVVTPAYINNAEDSEGNAVRAQSIHARGLLRTDLNKADREDTISNHEDEDELSALSRQPEQDGTSPLVNYDTHFALQQHVEQNVEQMVKEEPQSEEQHTGQHPAHQDVAQIQTHGAEHERQGETGLVAQQDGRQDAEQSPHQTPQEAGVDRPEETELQRSHSDSSTASNLQHASSHRSTVATSAASAVMDNLPAIHNSLAVLAPQNGQPFHIDPSAIQQLGQNIADQIAQFLMGLNNSNMQPKPQNAWSVPDLPESAFAAPKYLESRARLGLTPQPRYLTPGLESPSGDRSLWADSGHQKPYGPRKKRRKLQDASAQGNNSAMLGGASAPSAARYALNPGLGDDTGDMAFGLGDDDDNGNTTDEQGLNRAGLGYHDGRPKQGYATNRGRRGGLGARFSPQEDELIKRLREIDGLAWHQICAYFPGRSASSVSTRYQRALKELPMPFVQQRTPFKREIIEILDEETEVEPDDDDMITDQGAAADAQRNVTPSPGNAQSPTRRHGQTPLLRRALDNRIAGRAVPLASVPQLPHGHGSTHGSSWSRDHQYRAPTAPMYGVPVPIAGAPNHGYWAAPSGPYPLQDDGDYFAAPYDMHSGYGEPDPMYWGPAQFDANQETVANSEAEQPEPARSRKEKRKKEAAPRYRGFDTTQGNNTFGILKPAERIQYEPEAMHQEIIGPMHSKTGAFGRLGWEQKRKRAARVGSRKWRIEEGLATPEDIELEAFENEKQERRARRQKEGVVNGHARRRTDPPVKRRRRPVEEIEDAEREEPDIILDLTKLPQGSASLIDPALNENPQQGIAPRQAAQGSALPTPPSSTDKAPYPSNNESTVFQTPTSARANPYFANAVPFPTGSYYGGARTFAPRPPVPRALAPQALPQSPIIPRTPVPRTSMSHTPIPRSSAAPEQDLSKTASSPAAMRTPSAAPGTPSKTHSSQTERVTNDIRQSTPPSRLIPVEDASEDELA</sequence>
<keyword evidence="2" id="KW-1185">Reference proteome</keyword>
<comment type="caution">
    <text evidence="1">The sequence shown here is derived from an EMBL/GenBank/DDBJ whole genome shotgun (WGS) entry which is preliminary data.</text>
</comment>
<organism evidence="1 2">
    <name type="scientific">Zalaria obscura</name>
    <dbReference type="NCBI Taxonomy" id="2024903"/>
    <lineage>
        <taxon>Eukaryota</taxon>
        <taxon>Fungi</taxon>
        <taxon>Dikarya</taxon>
        <taxon>Ascomycota</taxon>
        <taxon>Pezizomycotina</taxon>
        <taxon>Dothideomycetes</taxon>
        <taxon>Dothideomycetidae</taxon>
        <taxon>Dothideales</taxon>
        <taxon>Zalariaceae</taxon>
        <taxon>Zalaria</taxon>
    </lineage>
</organism>
<accession>A0ACC3SNF4</accession>
<gene>
    <name evidence="1" type="ORF">M8818_000872</name>
</gene>
<evidence type="ECO:0000313" key="2">
    <source>
        <dbReference type="Proteomes" id="UP001320706"/>
    </source>
</evidence>
<proteinExistence type="predicted"/>
<protein>
    <submittedName>
        <fullName evidence="1">Uncharacterized protein</fullName>
    </submittedName>
</protein>